<dbReference type="EMBL" id="FPIP01000011">
    <property type="protein sequence ID" value="SFW52138.1"/>
    <property type="molecule type" value="Genomic_DNA"/>
</dbReference>
<name>A0A1K1PWJ5_RUMFL</name>
<organism evidence="2 3">
    <name type="scientific">Ruminococcus flavefaciens</name>
    <dbReference type="NCBI Taxonomy" id="1265"/>
    <lineage>
        <taxon>Bacteria</taxon>
        <taxon>Bacillati</taxon>
        <taxon>Bacillota</taxon>
        <taxon>Clostridia</taxon>
        <taxon>Eubacteriales</taxon>
        <taxon>Oscillospiraceae</taxon>
        <taxon>Ruminococcus</taxon>
    </lineage>
</organism>
<reference evidence="2 3" key="1">
    <citation type="submission" date="2016-11" db="EMBL/GenBank/DDBJ databases">
        <authorList>
            <person name="Jaros S."/>
            <person name="Januszkiewicz K."/>
            <person name="Wedrychowicz H."/>
        </authorList>
    </citation>
    <scope>NUCLEOTIDE SEQUENCE [LARGE SCALE GENOMIC DNA]</scope>
    <source>
        <strain evidence="2 3">YL228</strain>
    </source>
</reference>
<keyword evidence="1" id="KW-0812">Transmembrane</keyword>
<feature type="transmembrane region" description="Helical" evidence="1">
    <location>
        <begin position="39"/>
        <end position="57"/>
    </location>
</feature>
<keyword evidence="1" id="KW-0472">Membrane</keyword>
<keyword evidence="1" id="KW-1133">Transmembrane helix</keyword>
<dbReference type="Proteomes" id="UP000183461">
    <property type="component" value="Unassembled WGS sequence"/>
</dbReference>
<proteinExistence type="predicted"/>
<accession>A0A1K1PWJ5</accession>
<evidence type="ECO:0000313" key="3">
    <source>
        <dbReference type="Proteomes" id="UP000183461"/>
    </source>
</evidence>
<dbReference type="AlphaFoldDB" id="A0A1K1PWJ5"/>
<feature type="transmembrane region" description="Helical" evidence="1">
    <location>
        <begin position="12"/>
        <end position="33"/>
    </location>
</feature>
<dbReference type="RefSeq" id="WP_072301274.1">
    <property type="nucleotide sequence ID" value="NZ_CAMIZA010000029.1"/>
</dbReference>
<feature type="transmembrane region" description="Helical" evidence="1">
    <location>
        <begin position="77"/>
        <end position="95"/>
    </location>
</feature>
<evidence type="ECO:0000256" key="1">
    <source>
        <dbReference type="SAM" id="Phobius"/>
    </source>
</evidence>
<sequence>MKKAMTVKRELKYTYGIDIALCVFNFLICTVLCAGGSEWLNIAGVVAFVTALIPIGFRRLYYKDETNPKSVDRIMAVYRIVQALLMMYGIDYFLIAGTL</sequence>
<evidence type="ECO:0000313" key="2">
    <source>
        <dbReference type="EMBL" id="SFW52138.1"/>
    </source>
</evidence>
<protein>
    <submittedName>
        <fullName evidence="2">Uncharacterized protein</fullName>
    </submittedName>
</protein>
<gene>
    <name evidence="2" type="ORF">SAMN02910280_0225</name>
</gene>